<reference evidence="2" key="1">
    <citation type="journal article" date="2022" name="Mol. Ecol. Resour.">
        <title>The genomes of chicory, endive, great burdock and yacon provide insights into Asteraceae palaeo-polyploidization history and plant inulin production.</title>
        <authorList>
            <person name="Fan W."/>
            <person name="Wang S."/>
            <person name="Wang H."/>
            <person name="Wang A."/>
            <person name="Jiang F."/>
            <person name="Liu H."/>
            <person name="Zhao H."/>
            <person name="Xu D."/>
            <person name="Zhang Y."/>
        </authorList>
    </citation>
    <scope>NUCLEOTIDE SEQUENCE [LARGE SCALE GENOMIC DNA]</scope>
    <source>
        <strain evidence="2">cv. Punajuju</strain>
    </source>
</reference>
<comment type="caution">
    <text evidence="1">The sequence shown here is derived from an EMBL/GenBank/DDBJ whole genome shotgun (WGS) entry which is preliminary data.</text>
</comment>
<dbReference type="EMBL" id="CM042014">
    <property type="protein sequence ID" value="KAI3721068.1"/>
    <property type="molecule type" value="Genomic_DNA"/>
</dbReference>
<evidence type="ECO:0000313" key="1">
    <source>
        <dbReference type="EMBL" id="KAI3721068.1"/>
    </source>
</evidence>
<reference evidence="1 2" key="2">
    <citation type="journal article" date="2022" name="Mol. Ecol. Resour.">
        <title>The genomes of chicory, endive, great burdock and yacon provide insights into Asteraceae paleo-polyploidization history and plant inulin production.</title>
        <authorList>
            <person name="Fan W."/>
            <person name="Wang S."/>
            <person name="Wang H."/>
            <person name="Wang A."/>
            <person name="Jiang F."/>
            <person name="Liu H."/>
            <person name="Zhao H."/>
            <person name="Xu D."/>
            <person name="Zhang Y."/>
        </authorList>
    </citation>
    <scope>NUCLEOTIDE SEQUENCE [LARGE SCALE GENOMIC DNA]</scope>
    <source>
        <strain evidence="2">cv. Punajuju</strain>
        <tissue evidence="1">Leaves</tissue>
    </source>
</reference>
<proteinExistence type="predicted"/>
<organism evidence="1 2">
    <name type="scientific">Cichorium intybus</name>
    <name type="common">Chicory</name>
    <dbReference type="NCBI Taxonomy" id="13427"/>
    <lineage>
        <taxon>Eukaryota</taxon>
        <taxon>Viridiplantae</taxon>
        <taxon>Streptophyta</taxon>
        <taxon>Embryophyta</taxon>
        <taxon>Tracheophyta</taxon>
        <taxon>Spermatophyta</taxon>
        <taxon>Magnoliopsida</taxon>
        <taxon>eudicotyledons</taxon>
        <taxon>Gunneridae</taxon>
        <taxon>Pentapetalae</taxon>
        <taxon>asterids</taxon>
        <taxon>campanulids</taxon>
        <taxon>Asterales</taxon>
        <taxon>Asteraceae</taxon>
        <taxon>Cichorioideae</taxon>
        <taxon>Cichorieae</taxon>
        <taxon>Cichoriinae</taxon>
        <taxon>Cichorium</taxon>
    </lineage>
</organism>
<sequence length="86" mass="9747">MRITLTSNVCFSECENTNSLEFRGYDENIEEEAGALRERQTTETSLDKVMGSAQGFSSELFKSPLLFACGLFLLRHQRLGLYKIFG</sequence>
<protein>
    <submittedName>
        <fullName evidence="1">Uncharacterized protein</fullName>
    </submittedName>
</protein>
<name>A0ACB9BHN0_CICIN</name>
<accession>A0ACB9BHN0</accession>
<dbReference type="Proteomes" id="UP001055811">
    <property type="component" value="Linkage Group LG06"/>
</dbReference>
<gene>
    <name evidence="1" type="ORF">L2E82_32071</name>
</gene>
<keyword evidence="2" id="KW-1185">Reference proteome</keyword>
<evidence type="ECO:0000313" key="2">
    <source>
        <dbReference type="Proteomes" id="UP001055811"/>
    </source>
</evidence>